<dbReference type="PANTHER" id="PTHR31044">
    <property type="entry name" value="BETA-1,3 GLUCANASE"/>
    <property type="match status" value="1"/>
</dbReference>
<evidence type="ECO:0000256" key="2">
    <source>
        <dbReference type="ARBA" id="ARBA00022475"/>
    </source>
</evidence>
<dbReference type="InterPro" id="IPR012946">
    <property type="entry name" value="X8"/>
</dbReference>
<dbReference type="InterPro" id="IPR044788">
    <property type="entry name" value="X8_dom_prot"/>
</dbReference>
<dbReference type="FunFam" id="1.20.58.1040:FF:000001">
    <property type="entry name" value="Glucan endo-1,3-beta-glucosidase 4"/>
    <property type="match status" value="1"/>
</dbReference>
<proteinExistence type="predicted"/>
<keyword evidence="7" id="KW-0325">Glycoprotein</keyword>
<evidence type="ECO:0000256" key="4">
    <source>
        <dbReference type="ARBA" id="ARBA00022729"/>
    </source>
</evidence>
<keyword evidence="5 8" id="KW-0472">Membrane</keyword>
<keyword evidence="4" id="KW-0732">Signal</keyword>
<dbReference type="Gene3D" id="1.20.58.1040">
    <property type="match status" value="1"/>
</dbReference>
<evidence type="ECO:0000256" key="1">
    <source>
        <dbReference type="ARBA" id="ARBA00004609"/>
    </source>
</evidence>
<keyword evidence="8" id="KW-0812">Transmembrane</keyword>
<dbReference type="Proteomes" id="UP001180020">
    <property type="component" value="Unassembled WGS sequence"/>
</dbReference>
<evidence type="ECO:0000256" key="5">
    <source>
        <dbReference type="ARBA" id="ARBA00023136"/>
    </source>
</evidence>
<evidence type="ECO:0000313" key="10">
    <source>
        <dbReference type="EMBL" id="KAK1298889.1"/>
    </source>
</evidence>
<evidence type="ECO:0000256" key="3">
    <source>
        <dbReference type="ARBA" id="ARBA00022622"/>
    </source>
</evidence>
<dbReference type="AlphaFoldDB" id="A0AAV9DD86"/>
<name>A0AAV9DD86_ACOCL</name>
<sequence>MTTVMSSNGVADPKASVDDLQKALNWACGVGGADCSPIQPNQPCFDPNTVADHASYAFNMYWQVNKKKGGICSFEGTAQLVSTDPRPWLKFWQVVRVFRERGLVLTPLLGLSVFLSMMETLIATLRPWKVHGLGEPEMVSSQCFIVMSLVSLLAHVAIIGTTTLFAKAATTICFGEAGVSAATGVMSVVVLLFTGITQEKV</sequence>
<dbReference type="GO" id="GO:0005886">
    <property type="term" value="C:plasma membrane"/>
    <property type="evidence" value="ECO:0007669"/>
    <property type="project" value="UniProtKB-SubCell"/>
</dbReference>
<dbReference type="GO" id="GO:0098552">
    <property type="term" value="C:side of membrane"/>
    <property type="evidence" value="ECO:0007669"/>
    <property type="project" value="UniProtKB-KW"/>
</dbReference>
<feature type="transmembrane region" description="Helical" evidence="8">
    <location>
        <begin position="177"/>
        <end position="196"/>
    </location>
</feature>
<keyword evidence="11" id="KW-1185">Reference proteome</keyword>
<feature type="transmembrane region" description="Helical" evidence="8">
    <location>
        <begin position="103"/>
        <end position="124"/>
    </location>
</feature>
<dbReference type="Pfam" id="PF07983">
    <property type="entry name" value="X8"/>
    <property type="match status" value="1"/>
</dbReference>
<evidence type="ECO:0000313" key="11">
    <source>
        <dbReference type="Proteomes" id="UP001180020"/>
    </source>
</evidence>
<feature type="transmembrane region" description="Helical" evidence="8">
    <location>
        <begin position="144"/>
        <end position="165"/>
    </location>
</feature>
<protein>
    <submittedName>
        <fullName evidence="10">Glucan endo-1,3-beta-glucosidase 12</fullName>
    </submittedName>
</protein>
<keyword evidence="2" id="KW-1003">Cell membrane</keyword>
<evidence type="ECO:0000256" key="6">
    <source>
        <dbReference type="ARBA" id="ARBA00023157"/>
    </source>
</evidence>
<keyword evidence="6" id="KW-1015">Disulfide bond</keyword>
<dbReference type="PANTHER" id="PTHR31044:SF35">
    <property type="entry name" value="GLUCAN ENDO-1,3-BETA-GLUCOSIDASE 4-LIKE"/>
    <property type="match status" value="1"/>
</dbReference>
<comment type="caution">
    <text evidence="10">The sequence shown here is derived from an EMBL/GenBank/DDBJ whole genome shotgun (WGS) entry which is preliminary data.</text>
</comment>
<comment type="subcellular location">
    <subcellularLocation>
        <location evidence="1">Cell membrane</location>
        <topology evidence="1">Lipid-anchor</topology>
        <topology evidence="1">GPI-anchor</topology>
    </subcellularLocation>
</comment>
<organism evidence="10 11">
    <name type="scientific">Acorus calamus</name>
    <name type="common">Sweet flag</name>
    <dbReference type="NCBI Taxonomy" id="4465"/>
    <lineage>
        <taxon>Eukaryota</taxon>
        <taxon>Viridiplantae</taxon>
        <taxon>Streptophyta</taxon>
        <taxon>Embryophyta</taxon>
        <taxon>Tracheophyta</taxon>
        <taxon>Spermatophyta</taxon>
        <taxon>Magnoliopsida</taxon>
        <taxon>Liliopsida</taxon>
        <taxon>Acoraceae</taxon>
        <taxon>Acorus</taxon>
    </lineage>
</organism>
<gene>
    <name evidence="10" type="ORF">QJS10_CPB14g01015</name>
</gene>
<accession>A0AAV9DD86</accession>
<feature type="domain" description="X8" evidence="9">
    <location>
        <begin position="7"/>
        <end position="91"/>
    </location>
</feature>
<dbReference type="GO" id="GO:0009506">
    <property type="term" value="C:plasmodesma"/>
    <property type="evidence" value="ECO:0007669"/>
    <property type="project" value="UniProtKB-ARBA"/>
</dbReference>
<evidence type="ECO:0000256" key="7">
    <source>
        <dbReference type="ARBA" id="ARBA00023180"/>
    </source>
</evidence>
<keyword evidence="3" id="KW-0449">Lipoprotein</keyword>
<dbReference type="EMBL" id="JAUJYO010000014">
    <property type="protein sequence ID" value="KAK1298889.1"/>
    <property type="molecule type" value="Genomic_DNA"/>
</dbReference>
<reference evidence="10" key="2">
    <citation type="submission" date="2023-06" db="EMBL/GenBank/DDBJ databases">
        <authorList>
            <person name="Ma L."/>
            <person name="Liu K.-W."/>
            <person name="Li Z."/>
            <person name="Hsiao Y.-Y."/>
            <person name="Qi Y."/>
            <person name="Fu T."/>
            <person name="Tang G."/>
            <person name="Zhang D."/>
            <person name="Sun W.-H."/>
            <person name="Liu D.-K."/>
            <person name="Li Y."/>
            <person name="Chen G.-Z."/>
            <person name="Liu X.-D."/>
            <person name="Liao X.-Y."/>
            <person name="Jiang Y.-T."/>
            <person name="Yu X."/>
            <person name="Hao Y."/>
            <person name="Huang J."/>
            <person name="Zhao X.-W."/>
            <person name="Ke S."/>
            <person name="Chen Y.-Y."/>
            <person name="Wu W.-L."/>
            <person name="Hsu J.-L."/>
            <person name="Lin Y.-F."/>
            <person name="Huang M.-D."/>
            <person name="Li C.-Y."/>
            <person name="Huang L."/>
            <person name="Wang Z.-W."/>
            <person name="Zhao X."/>
            <person name="Zhong W.-Y."/>
            <person name="Peng D.-H."/>
            <person name="Ahmad S."/>
            <person name="Lan S."/>
            <person name="Zhang J.-S."/>
            <person name="Tsai W.-C."/>
            <person name="Van De Peer Y."/>
            <person name="Liu Z.-J."/>
        </authorList>
    </citation>
    <scope>NUCLEOTIDE SEQUENCE</scope>
    <source>
        <strain evidence="10">CP</strain>
        <tissue evidence="10">Leaves</tissue>
    </source>
</reference>
<keyword evidence="8" id="KW-1133">Transmembrane helix</keyword>
<dbReference type="SMART" id="SM00768">
    <property type="entry name" value="X8"/>
    <property type="match status" value="1"/>
</dbReference>
<keyword evidence="3" id="KW-0336">GPI-anchor</keyword>
<evidence type="ECO:0000256" key="8">
    <source>
        <dbReference type="SAM" id="Phobius"/>
    </source>
</evidence>
<reference evidence="10" key="1">
    <citation type="journal article" date="2023" name="Nat. Commun.">
        <title>Diploid and tetraploid genomes of Acorus and the evolution of monocots.</title>
        <authorList>
            <person name="Ma L."/>
            <person name="Liu K.W."/>
            <person name="Li Z."/>
            <person name="Hsiao Y.Y."/>
            <person name="Qi Y."/>
            <person name="Fu T."/>
            <person name="Tang G.D."/>
            <person name="Zhang D."/>
            <person name="Sun W.H."/>
            <person name="Liu D.K."/>
            <person name="Li Y."/>
            <person name="Chen G.Z."/>
            <person name="Liu X.D."/>
            <person name="Liao X.Y."/>
            <person name="Jiang Y.T."/>
            <person name="Yu X."/>
            <person name="Hao Y."/>
            <person name="Huang J."/>
            <person name="Zhao X.W."/>
            <person name="Ke S."/>
            <person name="Chen Y.Y."/>
            <person name="Wu W.L."/>
            <person name="Hsu J.L."/>
            <person name="Lin Y.F."/>
            <person name="Huang M.D."/>
            <person name="Li C.Y."/>
            <person name="Huang L."/>
            <person name="Wang Z.W."/>
            <person name="Zhao X."/>
            <person name="Zhong W.Y."/>
            <person name="Peng D.H."/>
            <person name="Ahmad S."/>
            <person name="Lan S."/>
            <person name="Zhang J.S."/>
            <person name="Tsai W.C."/>
            <person name="Van de Peer Y."/>
            <person name="Liu Z.J."/>
        </authorList>
    </citation>
    <scope>NUCLEOTIDE SEQUENCE</scope>
    <source>
        <strain evidence="10">CP</strain>
    </source>
</reference>
<evidence type="ECO:0000259" key="9">
    <source>
        <dbReference type="SMART" id="SM00768"/>
    </source>
</evidence>